<gene>
    <name evidence="2" type="ORF">PTZ61_27300</name>
</gene>
<comment type="caution">
    <text evidence="2">The sequence shown here is derived from an EMBL/GenBank/DDBJ whole genome shotgun (WGS) entry which is preliminary data.</text>
</comment>
<feature type="transmembrane region" description="Helical" evidence="1">
    <location>
        <begin position="6"/>
        <end position="30"/>
    </location>
</feature>
<dbReference type="EMBL" id="JARDRS010000075">
    <property type="protein sequence ID" value="MDS0022363.1"/>
    <property type="molecule type" value="Genomic_DNA"/>
</dbReference>
<dbReference type="RefSeq" id="WP_163184109.1">
    <property type="nucleotide sequence ID" value="NZ_JARDRS010000075.1"/>
</dbReference>
<keyword evidence="1" id="KW-0812">Transmembrane</keyword>
<evidence type="ECO:0000313" key="3">
    <source>
        <dbReference type="Proteomes" id="UP001182277"/>
    </source>
</evidence>
<accession>A0AAE4J745</accession>
<proteinExistence type="predicted"/>
<name>A0AAE4J745_9ENTR</name>
<reference evidence="2" key="1">
    <citation type="submission" date="2023-02" db="EMBL/GenBank/DDBJ databases">
        <title>NDM-1 &amp; ACT-7 co producing ST 133 Enterobacter.</title>
        <authorList>
            <person name="Halder G."/>
            <person name="Chaudhuri B."/>
            <person name="Dutta S."/>
        </authorList>
    </citation>
    <scope>NUCLEOTIDE SEQUENCE</scope>
    <source>
        <strain evidence="2">PEER 323</strain>
    </source>
</reference>
<sequence>MMIIIVLIFISRIRFMLFALSIIISVEIFVGETSGGRYARWRGKYPSQGINGAKNIQPDAEGLNWNFAPGIFPGGTDAEIKI</sequence>
<dbReference type="AlphaFoldDB" id="A0AAE4J745"/>
<keyword evidence="1" id="KW-1133">Transmembrane helix</keyword>
<protein>
    <submittedName>
        <fullName evidence="2">Uncharacterized protein</fullName>
    </submittedName>
</protein>
<evidence type="ECO:0000256" key="1">
    <source>
        <dbReference type="SAM" id="Phobius"/>
    </source>
</evidence>
<dbReference type="Proteomes" id="UP001182277">
    <property type="component" value="Unassembled WGS sequence"/>
</dbReference>
<keyword evidence="1" id="KW-0472">Membrane</keyword>
<organism evidence="2 3">
    <name type="scientific">Enterobacter hormaechei subsp. steigerwaltii</name>
    <dbReference type="NCBI Taxonomy" id="299766"/>
    <lineage>
        <taxon>Bacteria</taxon>
        <taxon>Pseudomonadati</taxon>
        <taxon>Pseudomonadota</taxon>
        <taxon>Gammaproteobacteria</taxon>
        <taxon>Enterobacterales</taxon>
        <taxon>Enterobacteriaceae</taxon>
        <taxon>Enterobacter</taxon>
        <taxon>Enterobacter cloacae complex</taxon>
    </lineage>
</organism>
<evidence type="ECO:0000313" key="2">
    <source>
        <dbReference type="EMBL" id="MDS0022363.1"/>
    </source>
</evidence>